<protein>
    <recommendedName>
        <fullName evidence="4">Fimbrillin family protein</fullName>
    </recommendedName>
</protein>
<accession>A0AA37HYD4</accession>
<comment type="caution">
    <text evidence="2">The sequence shown here is derived from an EMBL/GenBank/DDBJ whole genome shotgun (WGS) entry which is preliminary data.</text>
</comment>
<proteinExistence type="predicted"/>
<sequence length="400" mass="44222">MYNFKKSKLGVMATMVFAGALGLSSCTSGSDADEEYTGNLDPVGFSQVAIQSLKSNATEATSNSPLTQGFMVSLWKGFATSSQQTLMDMYEVKYLTDNWTGSYSWSYVGTTADGFSKEQRQTYWDTNKMPYRFYALTPYPTDATGFVLSDTQLTLPLSAQFTYQTSTNGNISEGREDYLPAQVERQASGKDYDVMIDNGTKQINTGSTTLNRSVALPFHHFTSKVRFGIYTESIVSTEEALPVTDIVIKVVSDNFATSAMGYQANLSTGDMLSGSFTQLTRQNGVVLLTTDSSNANDNNILQANKDTKAYMMRCPEGLLQIPQSGVMLTISFKVGSKEFTDIPLTVTEGDETMTSFTWNPNTLYTYLIKVKDLVKADIECTATIEDWDYIYSTINTDLEK</sequence>
<evidence type="ECO:0000256" key="1">
    <source>
        <dbReference type="SAM" id="SignalP"/>
    </source>
</evidence>
<feature type="signal peptide" evidence="1">
    <location>
        <begin position="1"/>
        <end position="32"/>
    </location>
</feature>
<gene>
    <name evidence="2" type="ORF">PRRU23_22480</name>
</gene>
<dbReference type="AlphaFoldDB" id="A0AA37HYD4"/>
<dbReference type="RefSeq" id="WP_006281863.1">
    <property type="nucleotide sequence ID" value="NZ_BPTR01000001.1"/>
</dbReference>
<dbReference type="EMBL" id="BPTR01000001">
    <property type="protein sequence ID" value="GJG28548.1"/>
    <property type="molecule type" value="Genomic_DNA"/>
</dbReference>
<evidence type="ECO:0008006" key="4">
    <source>
        <dbReference type="Google" id="ProtNLM"/>
    </source>
</evidence>
<dbReference type="Pfam" id="PF13149">
    <property type="entry name" value="Mfa_like_1"/>
    <property type="match status" value="1"/>
</dbReference>
<name>A0AA37HYD4_SEGBR</name>
<evidence type="ECO:0000313" key="2">
    <source>
        <dbReference type="EMBL" id="GJG28548.1"/>
    </source>
</evidence>
<dbReference type="Proteomes" id="UP000887043">
    <property type="component" value="Unassembled WGS sequence"/>
</dbReference>
<feature type="chain" id="PRO_5041341021" description="Fimbrillin family protein" evidence="1">
    <location>
        <begin position="33"/>
        <end position="400"/>
    </location>
</feature>
<dbReference type="InterPro" id="IPR025049">
    <property type="entry name" value="Mfa-like_1"/>
</dbReference>
<keyword evidence="1" id="KW-0732">Signal</keyword>
<evidence type="ECO:0000313" key="3">
    <source>
        <dbReference type="Proteomes" id="UP000887043"/>
    </source>
</evidence>
<dbReference type="PROSITE" id="PS51257">
    <property type="entry name" value="PROKAR_LIPOPROTEIN"/>
    <property type="match status" value="1"/>
</dbReference>
<reference evidence="2" key="1">
    <citation type="submission" date="2021-08" db="EMBL/GenBank/DDBJ databases">
        <title>Prevotella lacticifex sp. nov., isolated from rumen of cow.</title>
        <authorList>
            <person name="Shinkai T."/>
            <person name="Ikeyama N."/>
            <person name="Kumagai M."/>
            <person name="Ohmori H."/>
            <person name="Sakamoto M."/>
            <person name="Ohkuma M."/>
            <person name="Mitsumori M."/>
        </authorList>
    </citation>
    <scope>NUCLEOTIDE SEQUENCE</scope>
    <source>
        <strain evidence="2">DSM 11371</strain>
    </source>
</reference>
<organism evidence="2 3">
    <name type="scientific">Segatella bryantii</name>
    <name type="common">Prevotella bryantii</name>
    <dbReference type="NCBI Taxonomy" id="77095"/>
    <lineage>
        <taxon>Bacteria</taxon>
        <taxon>Pseudomonadati</taxon>
        <taxon>Bacteroidota</taxon>
        <taxon>Bacteroidia</taxon>
        <taxon>Bacteroidales</taxon>
        <taxon>Prevotellaceae</taxon>
        <taxon>Segatella</taxon>
    </lineage>
</organism>